<dbReference type="InterPro" id="IPR050872">
    <property type="entry name" value="PPR_P_subfamily"/>
</dbReference>
<keyword evidence="2" id="KW-0677">Repeat</keyword>
<dbReference type="RefSeq" id="XP_014159663.1">
    <property type="nucleotide sequence ID" value="XM_014304188.1"/>
</dbReference>
<evidence type="ECO:0000256" key="3">
    <source>
        <dbReference type="SAM" id="MobiDB-lite"/>
    </source>
</evidence>
<feature type="region of interest" description="Disordered" evidence="3">
    <location>
        <begin position="207"/>
        <end position="235"/>
    </location>
</feature>
<dbReference type="InterPro" id="IPR011990">
    <property type="entry name" value="TPR-like_helical_dom_sf"/>
</dbReference>
<dbReference type="Proteomes" id="UP000054560">
    <property type="component" value="Unassembled WGS sequence"/>
</dbReference>
<evidence type="ECO:0000313" key="5">
    <source>
        <dbReference type="EMBL" id="KNC85761.1"/>
    </source>
</evidence>
<evidence type="ECO:0000256" key="2">
    <source>
        <dbReference type="ARBA" id="ARBA00022737"/>
    </source>
</evidence>
<dbReference type="InterPro" id="IPR033443">
    <property type="entry name" value="PROP1-like_PPR_dom"/>
</dbReference>
<comment type="similarity">
    <text evidence="1">Belongs to the PPR family. P subfamily.</text>
</comment>
<evidence type="ECO:0000259" key="4">
    <source>
        <dbReference type="Pfam" id="PF17177"/>
    </source>
</evidence>
<dbReference type="Pfam" id="PF17177">
    <property type="entry name" value="PPR_long"/>
    <property type="match status" value="1"/>
</dbReference>
<dbReference type="PANTHER" id="PTHR46128">
    <property type="entry name" value="MITOCHONDRIAL GROUP I INTRON SPLICING FACTOR CCM1"/>
    <property type="match status" value="1"/>
</dbReference>
<proteinExistence type="inferred from homology"/>
<dbReference type="GeneID" id="25902569"/>
<dbReference type="PANTHER" id="PTHR46128:SF329">
    <property type="entry name" value="MITOCHONDRIAL GROUP I INTRON SPLICING FACTOR DMR1"/>
    <property type="match status" value="1"/>
</dbReference>
<evidence type="ECO:0000313" key="6">
    <source>
        <dbReference type="Proteomes" id="UP000054560"/>
    </source>
</evidence>
<organism evidence="5 6">
    <name type="scientific">Sphaeroforma arctica JP610</name>
    <dbReference type="NCBI Taxonomy" id="667725"/>
    <lineage>
        <taxon>Eukaryota</taxon>
        <taxon>Ichthyosporea</taxon>
        <taxon>Ichthyophonida</taxon>
        <taxon>Sphaeroforma</taxon>
    </lineage>
</organism>
<protein>
    <recommendedName>
        <fullName evidence="4">PROP1-like PPR domain-containing protein</fullName>
    </recommendedName>
</protein>
<dbReference type="EMBL" id="KQ241685">
    <property type="protein sequence ID" value="KNC85761.1"/>
    <property type="molecule type" value="Genomic_DNA"/>
</dbReference>
<feature type="compositionally biased region" description="Low complexity" evidence="3">
    <location>
        <begin position="207"/>
        <end position="220"/>
    </location>
</feature>
<dbReference type="eggNOG" id="KOG4197">
    <property type="taxonomic scope" value="Eukaryota"/>
</dbReference>
<dbReference type="AlphaFoldDB" id="A0A0L0GA56"/>
<accession>A0A0L0GA56</accession>
<gene>
    <name evidence="5" type="ORF">SARC_02065</name>
</gene>
<keyword evidence="6" id="KW-1185">Reference proteome</keyword>
<name>A0A0L0GA56_9EUKA</name>
<reference evidence="5 6" key="1">
    <citation type="submission" date="2011-02" db="EMBL/GenBank/DDBJ databases">
        <title>The Genome Sequence of Sphaeroforma arctica JP610.</title>
        <authorList>
            <consortium name="The Broad Institute Genome Sequencing Platform"/>
            <person name="Russ C."/>
            <person name="Cuomo C."/>
            <person name="Young S.K."/>
            <person name="Zeng Q."/>
            <person name="Gargeya S."/>
            <person name="Alvarado L."/>
            <person name="Berlin A."/>
            <person name="Chapman S.B."/>
            <person name="Chen Z."/>
            <person name="Freedman E."/>
            <person name="Gellesch M."/>
            <person name="Goldberg J."/>
            <person name="Griggs A."/>
            <person name="Gujja S."/>
            <person name="Heilman E."/>
            <person name="Heiman D."/>
            <person name="Howarth C."/>
            <person name="Mehta T."/>
            <person name="Neiman D."/>
            <person name="Pearson M."/>
            <person name="Roberts A."/>
            <person name="Saif S."/>
            <person name="Shea T."/>
            <person name="Shenoy N."/>
            <person name="Sisk P."/>
            <person name="Stolte C."/>
            <person name="Sykes S."/>
            <person name="White J."/>
            <person name="Yandava C."/>
            <person name="Burger G."/>
            <person name="Gray M.W."/>
            <person name="Holland P.W.H."/>
            <person name="King N."/>
            <person name="Lang F.B.F."/>
            <person name="Roger A.J."/>
            <person name="Ruiz-Trillo I."/>
            <person name="Haas B."/>
            <person name="Nusbaum C."/>
            <person name="Birren B."/>
        </authorList>
    </citation>
    <scope>NUCLEOTIDE SEQUENCE [LARGE SCALE GENOMIC DNA]</scope>
    <source>
        <strain evidence="5 6">JP610</strain>
    </source>
</reference>
<dbReference type="STRING" id="667725.A0A0L0GA56"/>
<dbReference type="Gene3D" id="1.25.40.10">
    <property type="entry name" value="Tetratricopeptide repeat domain"/>
    <property type="match status" value="2"/>
</dbReference>
<feature type="domain" description="PROP1-like PPR" evidence="4">
    <location>
        <begin position="657"/>
        <end position="799"/>
    </location>
</feature>
<sequence length="1180" mass="129698">MRGCLLGLSRATRLRCIAVKDMFLLPEGSMRMQSLDRHVFREDSTLYSRSLPHFVDKRFMHRQRCNASSAHISLATPVSRDGGIISLFGEVIQRLIKKSRGRGARGVCIRVHARDYTYSGTHLHAHHAGYAQEPIRSFGIRNVHAKSSMPGGVQTINIAHIRQRTIPQAVKLHIRTHTHTHMPTQPQSRTFSSAHVEHRRACIVYQPQRQQRSRTSPQGRMYHTARRNRTQQEASNATISYSTPTATPMNNVSTSTSVGASVTEVSGVAAGTDPLLSQEWITGSAQEQSQGYSAHSRVKRKVYTSMPTQSRLQRSFHLPITTLDVWDEALAGAIPPAYADVNSMHLVMFEEKVNEDKLGTGETPYGESLSGLGVEFGEAGTNSHESNNTAERTDSTWTPIELADPDKVELVTGKGGVIGGNIYIPAAKDHLDTHALATDQSGASVSETDQSYPSITTTELQDFETTLAQVLSQQSCDAETLNLLFSTSISPTLELDANAKAQLVERLCSLVSEKKGWKIPQESYTAIAHAQISADSKRFDAREFFSTMLENGRKPSTELLGSMINAYLPHFSYAELIDTVRAAEQYGCHVSLDDMLSALRHARDSGAKFSGLDLFATAKRVRAAPEVVSEDIADIHTETNEFGANVRQGNQVKPVADDAVSTEVVTLPASAYADVLSLCADTSDVERADELLMEMRIEGVKLTYEVVEELLRLHVGLGDVKAGFDVFARAEHVGLPPTVDMYNAILSVYTAQNDVDMINHVLGMMTKNGVETNVVTTNLLLGLSCKNGDIEQAWDIINQQSVSGQANHIGYLELATYYIQVDQHQSALEVLGEMVYQNVPYDSVLPLYLMSLYSDEANVSRRFDDQMNMWRFLTDNGFEANNIAATMLILPAVENRNMRGALQNLKKLEEHSVPIDAYTVDLLIDGCVSGMHANLVRQVVDVATTHNHYISEGSYNALLDICLRSADSQTTGFLLENMKSNGFELQPSQEMLLLNLYVKEDSQASLARTTAIKQSLENRGVPIAESIYSLLAVRLAKEGQVSESFAIARSLHKKGFDPATTYSSVIQELLQRKDIKSAIDGLKECMTLKNTDKHAGSVLDQVVALLGDQNDTATLQALLGEVWAMTDLTTPATQKAMPAVLARATSTGTYDEVAEMASRMTHNLLNKASHLDPFTKVGAA</sequence>
<evidence type="ECO:0000256" key="1">
    <source>
        <dbReference type="ARBA" id="ARBA00007626"/>
    </source>
</evidence>